<dbReference type="PROSITE" id="PS50883">
    <property type="entry name" value="EAL"/>
    <property type="match status" value="1"/>
</dbReference>
<dbReference type="NCBIfam" id="TIGR00254">
    <property type="entry name" value="GGDEF"/>
    <property type="match status" value="1"/>
</dbReference>
<evidence type="ECO:0000313" key="7">
    <source>
        <dbReference type="Proteomes" id="UP000247540"/>
    </source>
</evidence>
<feature type="domain" description="GGDEF" evidence="4">
    <location>
        <begin position="311"/>
        <end position="443"/>
    </location>
</feature>
<dbReference type="EMBL" id="QJTC01000006">
    <property type="protein sequence ID" value="PYE78520.1"/>
    <property type="molecule type" value="Genomic_DNA"/>
</dbReference>
<dbReference type="Pfam" id="PF03707">
    <property type="entry name" value="MHYT"/>
    <property type="match status" value="4"/>
</dbReference>
<reference evidence="6 7" key="1">
    <citation type="submission" date="2018-06" db="EMBL/GenBank/DDBJ databases">
        <title>Genomic Encyclopedia of Type Strains, Phase III (KMG-III): the genomes of soil and plant-associated and newly described type strains.</title>
        <authorList>
            <person name="Whitman W."/>
        </authorList>
    </citation>
    <scope>NUCLEOTIDE SEQUENCE [LARGE SCALE GENOMIC DNA]</scope>
    <source>
        <strain evidence="6 7">CECT 7646</strain>
    </source>
</reference>
<feature type="transmembrane region" description="Helical" evidence="1">
    <location>
        <begin position="150"/>
        <end position="170"/>
    </location>
</feature>
<dbReference type="PANTHER" id="PTHR44757">
    <property type="entry name" value="DIGUANYLATE CYCLASE DGCP"/>
    <property type="match status" value="1"/>
</dbReference>
<organism evidence="6 7">
    <name type="scientific">Xylophilus ampelinus</name>
    <dbReference type="NCBI Taxonomy" id="54067"/>
    <lineage>
        <taxon>Bacteria</taxon>
        <taxon>Pseudomonadati</taxon>
        <taxon>Pseudomonadota</taxon>
        <taxon>Betaproteobacteria</taxon>
        <taxon>Burkholderiales</taxon>
        <taxon>Xylophilus</taxon>
    </lineage>
</organism>
<feature type="transmembrane region" description="Helical" evidence="1">
    <location>
        <begin position="14"/>
        <end position="36"/>
    </location>
</feature>
<gene>
    <name evidence="6" type="ORF">DFQ15_10626</name>
</gene>
<protein>
    <submittedName>
        <fullName evidence="6">Diguanylate cyclase/phosphodiesterase</fullName>
    </submittedName>
</protein>
<dbReference type="PROSITE" id="PS50887">
    <property type="entry name" value="GGDEF"/>
    <property type="match status" value="1"/>
</dbReference>
<dbReference type="InterPro" id="IPR035919">
    <property type="entry name" value="EAL_sf"/>
</dbReference>
<dbReference type="InterPro" id="IPR029787">
    <property type="entry name" value="Nucleotide_cyclase"/>
</dbReference>
<dbReference type="PROSITE" id="PS50924">
    <property type="entry name" value="MHYT"/>
    <property type="match status" value="1"/>
</dbReference>
<evidence type="ECO:0000313" key="6">
    <source>
        <dbReference type="EMBL" id="PYE78520.1"/>
    </source>
</evidence>
<dbReference type="Pfam" id="PF00563">
    <property type="entry name" value="EAL"/>
    <property type="match status" value="1"/>
</dbReference>
<dbReference type="CDD" id="cd01948">
    <property type="entry name" value="EAL"/>
    <property type="match status" value="1"/>
</dbReference>
<dbReference type="SUPFAM" id="SSF55073">
    <property type="entry name" value="Nucleotide cyclase"/>
    <property type="match status" value="1"/>
</dbReference>
<keyword evidence="1" id="KW-1133">Transmembrane helix</keyword>
<evidence type="ECO:0000256" key="2">
    <source>
        <dbReference type="SAM" id="Coils"/>
    </source>
</evidence>
<feature type="transmembrane region" description="Helical" evidence="1">
    <location>
        <begin position="48"/>
        <end position="70"/>
    </location>
</feature>
<dbReference type="Proteomes" id="UP000247540">
    <property type="component" value="Unassembled WGS sequence"/>
</dbReference>
<feature type="coiled-coil region" evidence="2">
    <location>
        <begin position="251"/>
        <end position="278"/>
    </location>
</feature>
<keyword evidence="1" id="KW-0472">Membrane</keyword>
<evidence type="ECO:0000259" key="3">
    <source>
        <dbReference type="PROSITE" id="PS50883"/>
    </source>
</evidence>
<keyword evidence="1" id="KW-0812">Transmembrane</keyword>
<dbReference type="CDD" id="cd01949">
    <property type="entry name" value="GGDEF"/>
    <property type="match status" value="1"/>
</dbReference>
<feature type="transmembrane region" description="Helical" evidence="1">
    <location>
        <begin position="222"/>
        <end position="243"/>
    </location>
</feature>
<dbReference type="InterPro" id="IPR005330">
    <property type="entry name" value="MHYT_dom"/>
</dbReference>
<evidence type="ECO:0000259" key="4">
    <source>
        <dbReference type="PROSITE" id="PS50887"/>
    </source>
</evidence>
<dbReference type="SUPFAM" id="SSF141868">
    <property type="entry name" value="EAL domain-like"/>
    <property type="match status" value="1"/>
</dbReference>
<feature type="transmembrane region" description="Helical" evidence="1">
    <location>
        <begin position="112"/>
        <end position="130"/>
    </location>
</feature>
<sequence>MIASSAFLPSQHNLWGVAASIGIAVLASYVALDLALRVRGTYGRLRMAWWAAGSVVMGTGIWAMHFIGMLAFQLPIALGFTGGLTLLSWAAAVAASGVALGIASRLAVGPRLLLAGALAMGLGICGMHYLGMAALDMVPGIVWDPVKVVLSALIAVVASAVALLMFILLAHRESRRRARAQLLASLLLGAAICGMHYTGMAAAQFPTGTVCLSADQLSGPNMLAIVLVTTGIMLLGTLFASILDARLQSTARRLAHSLQQANTRLETANAELQKQAFADALTGLPNRLLFEDRLDQALTRLDRANHGQTNERLAVFFVDLDGFKPINDSFGHAAGDFILRKAARRLERAARPSDTVARVGGDEFLVLLEHMLDVADCILVADRILKALTRPFVVFDKQLQIACSIGIVLYPDQGERDKLVAHADAAMYVAKRAGGGGYALFESHMGADVSNQLALQSDLRQAIDAGQFELYYQPKIDGRRDQISGVEALIRWNHPERGVLSPALFIGLAERFGLIGRLGSWVIDEACRQIAAWSREGLRMRVAVNLSVHQLRENGLAERVEAALRRHKVDASQLLCEITESVAMEDLKATQVAFSGLARIGVYLAIDDFGTGYSSLSYLRQLPAQQLKIDRSFVNDLEVKVDARAVVEAVIRLAHALGLRVVAEGVETAGQRDILLELDCDELQGYFYARPMQAHVLLEWSRGVKPEHAVDFAPSTIGG</sequence>
<dbReference type="Gene3D" id="3.20.20.450">
    <property type="entry name" value="EAL domain"/>
    <property type="match status" value="1"/>
</dbReference>
<dbReference type="PANTHER" id="PTHR44757:SF2">
    <property type="entry name" value="BIOFILM ARCHITECTURE MAINTENANCE PROTEIN MBAA"/>
    <property type="match status" value="1"/>
</dbReference>
<dbReference type="FunFam" id="3.20.20.450:FF:000001">
    <property type="entry name" value="Cyclic di-GMP phosphodiesterase yahA"/>
    <property type="match status" value="1"/>
</dbReference>
<evidence type="ECO:0000256" key="1">
    <source>
        <dbReference type="PROSITE-ProRule" id="PRU00244"/>
    </source>
</evidence>
<comment type="caution">
    <text evidence="6">The sequence shown here is derived from an EMBL/GenBank/DDBJ whole genome shotgun (WGS) entry which is preliminary data.</text>
</comment>
<dbReference type="SMART" id="SM00267">
    <property type="entry name" value="GGDEF"/>
    <property type="match status" value="1"/>
</dbReference>
<proteinExistence type="predicted"/>
<feature type="transmembrane region" description="Helical" evidence="1">
    <location>
        <begin position="76"/>
        <end position="100"/>
    </location>
</feature>
<dbReference type="InterPro" id="IPR052155">
    <property type="entry name" value="Biofilm_reg_signaling"/>
</dbReference>
<keyword evidence="2" id="KW-0175">Coiled coil</keyword>
<dbReference type="InterPro" id="IPR001633">
    <property type="entry name" value="EAL_dom"/>
</dbReference>
<keyword evidence="7" id="KW-1185">Reference proteome</keyword>
<dbReference type="Pfam" id="PF00990">
    <property type="entry name" value="GGDEF"/>
    <property type="match status" value="1"/>
</dbReference>
<dbReference type="AlphaFoldDB" id="A0A318SI35"/>
<dbReference type="SMART" id="SM00052">
    <property type="entry name" value="EAL"/>
    <property type="match status" value="1"/>
</dbReference>
<evidence type="ECO:0000259" key="5">
    <source>
        <dbReference type="PROSITE" id="PS50924"/>
    </source>
</evidence>
<accession>A0A318SI35</accession>
<feature type="transmembrane region" description="Helical" evidence="1">
    <location>
        <begin position="182"/>
        <end position="202"/>
    </location>
</feature>
<feature type="domain" description="EAL" evidence="3">
    <location>
        <begin position="452"/>
        <end position="705"/>
    </location>
</feature>
<dbReference type="RefSeq" id="WP_233504301.1">
    <property type="nucleotide sequence ID" value="NZ_JAMOFZ010000006.1"/>
</dbReference>
<name>A0A318SI35_9BURK</name>
<dbReference type="InterPro" id="IPR000160">
    <property type="entry name" value="GGDEF_dom"/>
</dbReference>
<dbReference type="Gene3D" id="3.30.70.270">
    <property type="match status" value="1"/>
</dbReference>
<dbReference type="InterPro" id="IPR043128">
    <property type="entry name" value="Rev_trsase/Diguanyl_cyclase"/>
</dbReference>
<dbReference type="GO" id="GO:0016020">
    <property type="term" value="C:membrane"/>
    <property type="evidence" value="ECO:0007669"/>
    <property type="project" value="UniProtKB-UniRule"/>
</dbReference>
<feature type="domain" description="MHYT" evidence="5">
    <location>
        <begin position="12"/>
        <end position="206"/>
    </location>
</feature>